<reference evidence="1 2" key="1">
    <citation type="journal article" date="2019" name="Sci. Rep.">
        <title>A high-quality genome of Eragrostis curvula grass provides insights into Poaceae evolution and supports new strategies to enhance forage quality.</title>
        <authorList>
            <person name="Carballo J."/>
            <person name="Santos B.A.C.M."/>
            <person name="Zappacosta D."/>
            <person name="Garbus I."/>
            <person name="Selva J.P."/>
            <person name="Gallo C.A."/>
            <person name="Diaz A."/>
            <person name="Albertini E."/>
            <person name="Caccamo M."/>
            <person name="Echenique V."/>
        </authorList>
    </citation>
    <scope>NUCLEOTIDE SEQUENCE [LARGE SCALE GENOMIC DNA]</scope>
    <source>
        <strain evidence="2">cv. Victoria</strain>
        <tissue evidence="1">Leaf</tissue>
    </source>
</reference>
<keyword evidence="2" id="KW-1185">Reference proteome</keyword>
<comment type="caution">
    <text evidence="1">The sequence shown here is derived from an EMBL/GenBank/DDBJ whole genome shotgun (WGS) entry which is preliminary data.</text>
</comment>
<evidence type="ECO:0000313" key="1">
    <source>
        <dbReference type="EMBL" id="TVU17912.1"/>
    </source>
</evidence>
<accession>A0A5J9U2H8</accession>
<dbReference type="AlphaFoldDB" id="A0A5J9U2H8"/>
<name>A0A5J9U2H8_9POAL</name>
<proteinExistence type="predicted"/>
<dbReference type="EMBL" id="RWGY01000029">
    <property type="protein sequence ID" value="TVU17912.1"/>
    <property type="molecule type" value="Genomic_DNA"/>
</dbReference>
<gene>
    <name evidence="1" type="ORF">EJB05_33974</name>
</gene>
<feature type="non-terminal residue" evidence="1">
    <location>
        <position position="1"/>
    </location>
</feature>
<evidence type="ECO:0000313" key="2">
    <source>
        <dbReference type="Proteomes" id="UP000324897"/>
    </source>
</evidence>
<dbReference type="Gramene" id="TVU17912">
    <property type="protein sequence ID" value="TVU17912"/>
    <property type="gene ID" value="EJB05_33974"/>
</dbReference>
<organism evidence="1 2">
    <name type="scientific">Eragrostis curvula</name>
    <name type="common">weeping love grass</name>
    <dbReference type="NCBI Taxonomy" id="38414"/>
    <lineage>
        <taxon>Eukaryota</taxon>
        <taxon>Viridiplantae</taxon>
        <taxon>Streptophyta</taxon>
        <taxon>Embryophyta</taxon>
        <taxon>Tracheophyta</taxon>
        <taxon>Spermatophyta</taxon>
        <taxon>Magnoliopsida</taxon>
        <taxon>Liliopsida</taxon>
        <taxon>Poales</taxon>
        <taxon>Poaceae</taxon>
        <taxon>PACMAD clade</taxon>
        <taxon>Chloridoideae</taxon>
        <taxon>Eragrostideae</taxon>
        <taxon>Eragrostidinae</taxon>
        <taxon>Eragrostis</taxon>
    </lineage>
</organism>
<protein>
    <submittedName>
        <fullName evidence="1">Uncharacterized protein</fullName>
    </submittedName>
</protein>
<dbReference type="Proteomes" id="UP000324897">
    <property type="component" value="Chromosome 7"/>
</dbReference>
<sequence length="59" mass="6473">MPDIFLRAQASESETVVRTGEAAAAWQLARLALEDHGEDKFDKGGIFIGVPRKIGPHRL</sequence>